<gene>
    <name evidence="2" type="ORF">H9931_02630</name>
</gene>
<feature type="region of interest" description="Disordered" evidence="1">
    <location>
        <begin position="1"/>
        <end position="58"/>
    </location>
</feature>
<sequence length="58" mass="6294">MNNQQQNHNTPIHLPGKNNSDPYGDGNIPEIDLPSADNASPEIPLEFPGNDSKVQSII</sequence>
<dbReference type="EMBL" id="DWWB01000009">
    <property type="protein sequence ID" value="HJC65604.1"/>
    <property type="molecule type" value="Genomic_DNA"/>
</dbReference>
<organism evidence="2 3">
    <name type="scientific">Candidatus Enterocloster excrementigallinarum</name>
    <dbReference type="NCBI Taxonomy" id="2838558"/>
    <lineage>
        <taxon>Bacteria</taxon>
        <taxon>Bacillati</taxon>
        <taxon>Bacillota</taxon>
        <taxon>Clostridia</taxon>
        <taxon>Lachnospirales</taxon>
        <taxon>Lachnospiraceae</taxon>
        <taxon>Enterocloster</taxon>
    </lineage>
</organism>
<reference evidence="2" key="1">
    <citation type="journal article" date="2021" name="PeerJ">
        <title>Extensive microbial diversity within the chicken gut microbiome revealed by metagenomics and culture.</title>
        <authorList>
            <person name="Gilroy R."/>
            <person name="Ravi A."/>
            <person name="Getino M."/>
            <person name="Pursley I."/>
            <person name="Horton D.L."/>
            <person name="Alikhan N.F."/>
            <person name="Baker D."/>
            <person name="Gharbi K."/>
            <person name="Hall N."/>
            <person name="Watson M."/>
            <person name="Adriaenssens E.M."/>
            <person name="Foster-Nyarko E."/>
            <person name="Jarju S."/>
            <person name="Secka A."/>
            <person name="Antonio M."/>
            <person name="Oren A."/>
            <person name="Chaudhuri R.R."/>
            <person name="La Ragione R."/>
            <person name="Hildebrand F."/>
            <person name="Pallen M.J."/>
        </authorList>
    </citation>
    <scope>NUCLEOTIDE SEQUENCE</scope>
    <source>
        <strain evidence="2">CHK198-12963</strain>
    </source>
</reference>
<protein>
    <submittedName>
        <fullName evidence="2">Uncharacterized protein</fullName>
    </submittedName>
</protein>
<comment type="caution">
    <text evidence="2">The sequence shown here is derived from an EMBL/GenBank/DDBJ whole genome shotgun (WGS) entry which is preliminary data.</text>
</comment>
<name>A0A9D2TD70_9FIRM</name>
<evidence type="ECO:0000313" key="2">
    <source>
        <dbReference type="EMBL" id="HJC65604.1"/>
    </source>
</evidence>
<evidence type="ECO:0000256" key="1">
    <source>
        <dbReference type="SAM" id="MobiDB-lite"/>
    </source>
</evidence>
<reference evidence="2" key="2">
    <citation type="submission" date="2021-04" db="EMBL/GenBank/DDBJ databases">
        <authorList>
            <person name="Gilroy R."/>
        </authorList>
    </citation>
    <scope>NUCLEOTIDE SEQUENCE</scope>
    <source>
        <strain evidence="2">CHK198-12963</strain>
    </source>
</reference>
<feature type="compositionally biased region" description="Polar residues" evidence="1">
    <location>
        <begin position="1"/>
        <end position="10"/>
    </location>
</feature>
<dbReference type="AlphaFoldDB" id="A0A9D2TD70"/>
<evidence type="ECO:0000313" key="3">
    <source>
        <dbReference type="Proteomes" id="UP000823863"/>
    </source>
</evidence>
<dbReference type="Proteomes" id="UP000823863">
    <property type="component" value="Unassembled WGS sequence"/>
</dbReference>
<proteinExistence type="predicted"/>
<accession>A0A9D2TD70</accession>